<feature type="domain" description="Bulb-type lectin" evidence="2">
    <location>
        <begin position="38"/>
        <end position="147"/>
    </location>
</feature>
<dbReference type="EMBL" id="DQ352145">
    <property type="protein sequence ID" value="ABC72741.1"/>
    <property type="molecule type" value="mRNA"/>
</dbReference>
<organism evidence="3">
    <name type="scientific">Chimonanthus praecox</name>
    <dbReference type="NCBI Taxonomy" id="13419"/>
    <lineage>
        <taxon>Eukaryota</taxon>
        <taxon>Viridiplantae</taxon>
        <taxon>Streptophyta</taxon>
        <taxon>Embryophyta</taxon>
        <taxon>Tracheophyta</taxon>
        <taxon>Spermatophyta</taxon>
        <taxon>Magnoliopsida</taxon>
        <taxon>Magnoliidae</taxon>
        <taxon>Laurales</taxon>
        <taxon>Calycanthaceae</taxon>
        <taxon>Chimonanthus</taxon>
    </lineage>
</organism>
<feature type="signal peptide" evidence="1">
    <location>
        <begin position="1"/>
        <end position="36"/>
    </location>
</feature>
<dbReference type="InterPro" id="IPR001480">
    <property type="entry name" value="Bulb-type_lectin_dom"/>
</dbReference>
<sequence>MVTTLSNSLIHILKPISLIPLLLLLILLLDPVSVCGQNNVLYSPEKLNPGDSLKNGGYSLVMHRGCNLVLYDNSEAIWSSNTNGQGTNCYCTMQRDGNFVLYSSQGSAIWSSKTWQGGSSHYVLVLQNDRNLVIYGPSRWATETNIRGTGVTIVNEMVNSNGANHTMAGQNDTNTKAEPLFSIVE</sequence>
<evidence type="ECO:0000313" key="3">
    <source>
        <dbReference type="EMBL" id="ABC72741.1"/>
    </source>
</evidence>
<accession>A2SVT1</accession>
<proteinExistence type="evidence at transcript level"/>
<dbReference type="SUPFAM" id="SSF51110">
    <property type="entry name" value="alpha-D-mannose-specific plant lectins"/>
    <property type="match status" value="1"/>
</dbReference>
<dbReference type="Gene3D" id="2.90.10.10">
    <property type="entry name" value="Bulb-type lectin domain"/>
    <property type="match status" value="1"/>
</dbReference>
<dbReference type="GO" id="GO:0030246">
    <property type="term" value="F:carbohydrate binding"/>
    <property type="evidence" value="ECO:0007669"/>
    <property type="project" value="UniProtKB-KW"/>
</dbReference>
<keyword evidence="1" id="KW-0732">Signal</keyword>
<dbReference type="InterPro" id="IPR036426">
    <property type="entry name" value="Bulb-type_lectin_dom_sf"/>
</dbReference>
<evidence type="ECO:0000256" key="1">
    <source>
        <dbReference type="SAM" id="SignalP"/>
    </source>
</evidence>
<dbReference type="SMART" id="SM00108">
    <property type="entry name" value="B_lectin"/>
    <property type="match status" value="1"/>
</dbReference>
<dbReference type="AlphaFoldDB" id="A2SVT1"/>
<reference evidence="3" key="1">
    <citation type="submission" date="2006-01" db="EMBL/GenBank/DDBJ databases">
        <authorList>
            <person name="Sui S."/>
            <person name="Li M."/>
            <person name="Wang Y."/>
            <person name="Jiang A."/>
            <person name="Ren C."/>
            <person name="Qin H."/>
        </authorList>
    </citation>
    <scope>NUCLEOTIDE SEQUENCE</scope>
    <source>
        <tissue evidence="3">Flower</tissue>
    </source>
</reference>
<feature type="chain" id="PRO_5002646425" evidence="1">
    <location>
        <begin position="37"/>
        <end position="185"/>
    </location>
</feature>
<dbReference type="PROSITE" id="PS50927">
    <property type="entry name" value="BULB_LECTIN"/>
    <property type="match status" value="1"/>
</dbReference>
<dbReference type="CDD" id="cd00028">
    <property type="entry name" value="B_lectin"/>
    <property type="match status" value="1"/>
</dbReference>
<keyword evidence="3" id="KW-0430">Lectin</keyword>
<evidence type="ECO:0000259" key="2">
    <source>
        <dbReference type="PROSITE" id="PS50927"/>
    </source>
</evidence>
<name>A2SVT1_9MAGN</name>
<protein>
    <submittedName>
        <fullName evidence="3">Mannose-specific lectin</fullName>
    </submittedName>
</protein>